<evidence type="ECO:0000256" key="3">
    <source>
        <dbReference type="ARBA" id="ARBA00022729"/>
    </source>
</evidence>
<dbReference type="InterPro" id="IPR001657">
    <property type="entry name" value="Hedgehog"/>
</dbReference>
<evidence type="ECO:0000313" key="7">
    <source>
        <dbReference type="WBParaSite" id="SMUV_0000939101-mRNA-1"/>
    </source>
</evidence>
<dbReference type="InterPro" id="IPR006141">
    <property type="entry name" value="Intein_N"/>
</dbReference>
<dbReference type="InterPro" id="IPR052140">
    <property type="entry name" value="Dev_Signal_Hedgehog-like"/>
</dbReference>
<feature type="signal peptide" evidence="4">
    <location>
        <begin position="1"/>
        <end position="17"/>
    </location>
</feature>
<sequence>MLLLFLALLIQATKVYSGALCGSSGIPFRFEVMPDGRPVLGCASPICFGTEAGGQTVMYDSQFDAGPKGADGFFREGDLDRPRSRYSEAPSQLADCQSGFPSKSCNGQNKWIGGINVDSDNSVFRLELQCCTYDGMKFSTEVGRPIVRPGEVYSGGEVIRDGRQTGFDLICNVKQISESYGKSAFQLTVCRMSCIPDPFEDTNDVVPVQSGGGYYYPVAGGMPACFSGDTIVKTKRGDVAMKELKVGEHVLTKFGNTTSYTEVITFIHLMPEQKASFVQIKTENGNTLEITPLHLIYKTSCRIDGNQDQLIYAQDLSVDDCLYTRKLFKHFFTLKTIEKIGIYAPLTSTGDLYTSNVLTSCYNVIKSSTLSHTFFSWFYGIQKAFKRLFIGNDDQNFVELPSTVRFLFDIINDIIPK</sequence>
<evidence type="ECO:0000256" key="2">
    <source>
        <dbReference type="ARBA" id="ARBA00022473"/>
    </source>
</evidence>
<dbReference type="GO" id="GO:0007267">
    <property type="term" value="P:cell-cell signaling"/>
    <property type="evidence" value="ECO:0007669"/>
    <property type="project" value="InterPro"/>
</dbReference>
<evidence type="ECO:0000313" key="6">
    <source>
        <dbReference type="Proteomes" id="UP000046393"/>
    </source>
</evidence>
<dbReference type="STRING" id="451379.A0A0N5AWT0"/>
<evidence type="ECO:0000256" key="1">
    <source>
        <dbReference type="ARBA" id="ARBA00004239"/>
    </source>
</evidence>
<dbReference type="InterPro" id="IPR001767">
    <property type="entry name" value="Hedgehog_Hint"/>
</dbReference>
<dbReference type="Gene3D" id="2.170.16.10">
    <property type="entry name" value="Hedgehog/Intein (Hint) domain"/>
    <property type="match status" value="1"/>
</dbReference>
<proteinExistence type="predicted"/>
<dbReference type="PRINTS" id="PR00632">
    <property type="entry name" value="SONICHHOG"/>
</dbReference>
<keyword evidence="2" id="KW-0217">Developmental protein</keyword>
<comment type="subcellular location">
    <subcellularLocation>
        <location evidence="1">Secreted</location>
        <location evidence="1">Extracellular space</location>
    </subcellularLocation>
</comment>
<dbReference type="GO" id="GO:0016539">
    <property type="term" value="P:intein-mediated protein splicing"/>
    <property type="evidence" value="ECO:0007669"/>
    <property type="project" value="InterPro"/>
</dbReference>
<dbReference type="Pfam" id="PF01079">
    <property type="entry name" value="Hint"/>
    <property type="match status" value="1"/>
</dbReference>
<evidence type="ECO:0000256" key="4">
    <source>
        <dbReference type="SAM" id="SignalP"/>
    </source>
</evidence>
<dbReference type="AlphaFoldDB" id="A0A0N5AWT0"/>
<keyword evidence="6" id="KW-1185">Reference proteome</keyword>
<dbReference type="PROSITE" id="PS50817">
    <property type="entry name" value="INTEIN_N_TER"/>
    <property type="match status" value="1"/>
</dbReference>
<dbReference type="SUPFAM" id="SSF51294">
    <property type="entry name" value="Hedgehog/intein (Hint) domain"/>
    <property type="match status" value="1"/>
</dbReference>
<dbReference type="SMART" id="SM00306">
    <property type="entry name" value="HintN"/>
    <property type="match status" value="1"/>
</dbReference>
<organism evidence="6 7">
    <name type="scientific">Syphacia muris</name>
    <dbReference type="NCBI Taxonomy" id="451379"/>
    <lineage>
        <taxon>Eukaryota</taxon>
        <taxon>Metazoa</taxon>
        <taxon>Ecdysozoa</taxon>
        <taxon>Nematoda</taxon>
        <taxon>Chromadorea</taxon>
        <taxon>Rhabditida</taxon>
        <taxon>Spirurina</taxon>
        <taxon>Oxyuridomorpha</taxon>
        <taxon>Oxyuroidea</taxon>
        <taxon>Oxyuridae</taxon>
        <taxon>Syphacia</taxon>
    </lineage>
</organism>
<dbReference type="GO" id="GO:0048731">
    <property type="term" value="P:system development"/>
    <property type="evidence" value="ECO:0007669"/>
    <property type="project" value="UniProtKB-ARBA"/>
</dbReference>
<feature type="domain" description="Hint" evidence="5">
    <location>
        <begin position="223"/>
        <end position="326"/>
    </location>
</feature>
<keyword evidence="3 4" id="KW-0732">Signal</keyword>
<name>A0A0N5AWT0_9BILA</name>
<dbReference type="GO" id="GO:0016540">
    <property type="term" value="P:protein autoprocessing"/>
    <property type="evidence" value="ECO:0007669"/>
    <property type="project" value="InterPro"/>
</dbReference>
<dbReference type="Proteomes" id="UP000046393">
    <property type="component" value="Unplaced"/>
</dbReference>
<reference evidence="7" key="1">
    <citation type="submission" date="2017-02" db="UniProtKB">
        <authorList>
            <consortium name="WormBaseParasite"/>
        </authorList>
    </citation>
    <scope>IDENTIFICATION</scope>
</reference>
<dbReference type="GO" id="GO:0005576">
    <property type="term" value="C:extracellular region"/>
    <property type="evidence" value="ECO:0007669"/>
    <property type="project" value="UniProtKB-SubCell"/>
</dbReference>
<feature type="chain" id="PRO_5005893600" evidence="4">
    <location>
        <begin position="18"/>
        <end position="417"/>
    </location>
</feature>
<dbReference type="InterPro" id="IPR003587">
    <property type="entry name" value="Hint_dom_N"/>
</dbReference>
<protein>
    <submittedName>
        <fullName evidence="7">HintN domain-containing protein</fullName>
    </submittedName>
</protein>
<dbReference type="PANTHER" id="PTHR46706:SF12">
    <property type="entry name" value="PROTEIN QUA-1-RELATED"/>
    <property type="match status" value="1"/>
</dbReference>
<dbReference type="CDD" id="cd00081">
    <property type="entry name" value="Hint"/>
    <property type="match status" value="1"/>
</dbReference>
<accession>A0A0N5AWT0</accession>
<dbReference type="PANTHER" id="PTHR46706">
    <property type="entry name" value="PROTEIN QUA-1-RELATED"/>
    <property type="match status" value="1"/>
</dbReference>
<dbReference type="WBParaSite" id="SMUV_0000939101-mRNA-1">
    <property type="protein sequence ID" value="SMUV_0000939101-mRNA-1"/>
    <property type="gene ID" value="SMUV_0000939101"/>
</dbReference>
<dbReference type="InterPro" id="IPR036844">
    <property type="entry name" value="Hint_dom_sf"/>
</dbReference>
<evidence type="ECO:0000259" key="5">
    <source>
        <dbReference type="SMART" id="SM00306"/>
    </source>
</evidence>